<dbReference type="GO" id="GO:0006310">
    <property type="term" value="P:DNA recombination"/>
    <property type="evidence" value="ECO:0007669"/>
    <property type="project" value="UniProtKB-KW"/>
</dbReference>
<evidence type="ECO:0000313" key="5">
    <source>
        <dbReference type="Proteomes" id="UP000575985"/>
    </source>
</evidence>
<gene>
    <name evidence="4" type="ORF">HNR12_002175</name>
</gene>
<feature type="region of interest" description="Disordered" evidence="2">
    <location>
        <begin position="309"/>
        <end position="340"/>
    </location>
</feature>
<dbReference type="Pfam" id="PF00589">
    <property type="entry name" value="Phage_integrase"/>
    <property type="match status" value="1"/>
</dbReference>
<keyword evidence="1" id="KW-0233">DNA recombination</keyword>
<dbReference type="PANTHER" id="PTHR30349:SF64">
    <property type="entry name" value="PROPHAGE INTEGRASE INTD-RELATED"/>
    <property type="match status" value="1"/>
</dbReference>
<feature type="compositionally biased region" description="Basic and acidic residues" evidence="2">
    <location>
        <begin position="320"/>
        <end position="332"/>
    </location>
</feature>
<dbReference type="Proteomes" id="UP000575985">
    <property type="component" value="Unassembled WGS sequence"/>
</dbReference>
<dbReference type="AlphaFoldDB" id="A0A853BK67"/>
<organism evidence="4 5">
    <name type="scientific">Streptomonospora nanhaiensis</name>
    <dbReference type="NCBI Taxonomy" id="1323731"/>
    <lineage>
        <taxon>Bacteria</taxon>
        <taxon>Bacillati</taxon>
        <taxon>Actinomycetota</taxon>
        <taxon>Actinomycetes</taxon>
        <taxon>Streptosporangiales</taxon>
        <taxon>Nocardiopsidaceae</taxon>
        <taxon>Streptomonospora</taxon>
    </lineage>
</organism>
<dbReference type="PANTHER" id="PTHR30349">
    <property type="entry name" value="PHAGE INTEGRASE-RELATED"/>
    <property type="match status" value="1"/>
</dbReference>
<dbReference type="PROSITE" id="PS51898">
    <property type="entry name" value="TYR_RECOMBINASE"/>
    <property type="match status" value="1"/>
</dbReference>
<dbReference type="InterPro" id="IPR050090">
    <property type="entry name" value="Tyrosine_recombinase_XerCD"/>
</dbReference>
<evidence type="ECO:0000256" key="1">
    <source>
        <dbReference type="ARBA" id="ARBA00023172"/>
    </source>
</evidence>
<dbReference type="EMBL" id="JACCFO010000001">
    <property type="protein sequence ID" value="NYI95898.1"/>
    <property type="molecule type" value="Genomic_DNA"/>
</dbReference>
<name>A0A853BK67_9ACTN</name>
<evidence type="ECO:0000313" key="4">
    <source>
        <dbReference type="EMBL" id="NYI95898.1"/>
    </source>
</evidence>
<dbReference type="InterPro" id="IPR013762">
    <property type="entry name" value="Integrase-like_cat_sf"/>
</dbReference>
<evidence type="ECO:0000256" key="2">
    <source>
        <dbReference type="SAM" id="MobiDB-lite"/>
    </source>
</evidence>
<accession>A0A853BK67</accession>
<dbReference type="Gene3D" id="1.10.443.10">
    <property type="entry name" value="Intergrase catalytic core"/>
    <property type="match status" value="1"/>
</dbReference>
<evidence type="ECO:0000259" key="3">
    <source>
        <dbReference type="PROSITE" id="PS51898"/>
    </source>
</evidence>
<dbReference type="InterPro" id="IPR002104">
    <property type="entry name" value="Integrase_catalytic"/>
</dbReference>
<reference evidence="4 5" key="1">
    <citation type="submission" date="2020-07" db="EMBL/GenBank/DDBJ databases">
        <title>Sequencing the genomes of 1000 actinobacteria strains.</title>
        <authorList>
            <person name="Klenk H.-P."/>
        </authorList>
    </citation>
    <scope>NUCLEOTIDE SEQUENCE [LARGE SCALE GENOMIC DNA]</scope>
    <source>
        <strain evidence="4 5">DSM 45927</strain>
    </source>
</reference>
<keyword evidence="5" id="KW-1185">Reference proteome</keyword>
<protein>
    <submittedName>
        <fullName evidence="4">Integrase</fullName>
    </submittedName>
</protein>
<sequence>MMTFDVQFYKVRVRRKPGAKRREDNYPKPYQARWRVGAKVHPKSFATEDLAEGWLAELRAAAGRGEKFEVESGLPQSKLRELRDVTWFAHAVEYAHARWADMAGKTRTGMVESFMAVTPVLVRDVPGRPDPDVLRAALRAWAFDPKRRLEDAPRRFREALTWLEKASLPVSALAEAQHLGAAVRACGRKLDGKPAAADYFSRRRRGFNAALQYAVMRQRLAENPLAGKDIPSDWRPPKTEEEVDPRAIGNPAKARHMLTMVSYVGRRQGPRFAAWFGCMYYAMMRPEEVVGLRRSGCLLPDQGWGKLTFSTSNPAPGKQWTDDGGVHEERGLKGRGKRASRTVPIPPALVAMLREHVERFGCGPDGRLFRSEQDNPIQPSTYWRVWQRTRELALTPEEREGPLLRRPYDLRHAGVTYRLNSGVPATQVARWAGHSVEVLQRIYAQVWTEMDDVWIDRMGDHV</sequence>
<dbReference type="GO" id="GO:0015074">
    <property type="term" value="P:DNA integration"/>
    <property type="evidence" value="ECO:0007669"/>
    <property type="project" value="InterPro"/>
</dbReference>
<dbReference type="GO" id="GO:0003677">
    <property type="term" value="F:DNA binding"/>
    <property type="evidence" value="ECO:0007669"/>
    <property type="project" value="InterPro"/>
</dbReference>
<dbReference type="SUPFAM" id="SSF56349">
    <property type="entry name" value="DNA breaking-rejoining enzymes"/>
    <property type="match status" value="1"/>
</dbReference>
<dbReference type="RefSeq" id="WP_179767350.1">
    <property type="nucleotide sequence ID" value="NZ_JACCFO010000001.1"/>
</dbReference>
<dbReference type="InterPro" id="IPR011010">
    <property type="entry name" value="DNA_brk_join_enz"/>
</dbReference>
<proteinExistence type="predicted"/>
<feature type="domain" description="Tyr recombinase" evidence="3">
    <location>
        <begin position="243"/>
        <end position="456"/>
    </location>
</feature>
<comment type="caution">
    <text evidence="4">The sequence shown here is derived from an EMBL/GenBank/DDBJ whole genome shotgun (WGS) entry which is preliminary data.</text>
</comment>